<dbReference type="GO" id="GO:0016491">
    <property type="term" value="F:oxidoreductase activity"/>
    <property type="evidence" value="ECO:0007669"/>
    <property type="project" value="UniProtKB-KW"/>
</dbReference>
<dbReference type="EMBL" id="JAACJM010000058">
    <property type="protein sequence ID" value="KAF5354563.1"/>
    <property type="molecule type" value="Genomic_DNA"/>
</dbReference>
<dbReference type="InterPro" id="IPR050416">
    <property type="entry name" value="FAD-linked_Oxidoreductase"/>
</dbReference>
<proteinExistence type="inferred from homology"/>
<comment type="similarity">
    <text evidence="1">Belongs to the oxygen-dependent FAD-linked oxidoreductase family.</text>
</comment>
<keyword evidence="5" id="KW-0732">Signal</keyword>
<dbReference type="AlphaFoldDB" id="A0A8H5D892"/>
<dbReference type="PANTHER" id="PTHR42973:SF53">
    <property type="entry name" value="FAD-BINDING PCMH-TYPE DOMAIN-CONTAINING PROTEIN-RELATED"/>
    <property type="match status" value="1"/>
</dbReference>
<comment type="caution">
    <text evidence="7">The sequence shown here is derived from an EMBL/GenBank/DDBJ whole genome shotgun (WGS) entry which is preliminary data.</text>
</comment>
<dbReference type="InterPro" id="IPR006094">
    <property type="entry name" value="Oxid_FAD_bind_N"/>
</dbReference>
<evidence type="ECO:0000313" key="8">
    <source>
        <dbReference type="Proteomes" id="UP000559256"/>
    </source>
</evidence>
<organism evidence="7 8">
    <name type="scientific">Tetrapyrgos nigripes</name>
    <dbReference type="NCBI Taxonomy" id="182062"/>
    <lineage>
        <taxon>Eukaryota</taxon>
        <taxon>Fungi</taxon>
        <taxon>Dikarya</taxon>
        <taxon>Basidiomycota</taxon>
        <taxon>Agaricomycotina</taxon>
        <taxon>Agaricomycetes</taxon>
        <taxon>Agaricomycetidae</taxon>
        <taxon>Agaricales</taxon>
        <taxon>Marasmiineae</taxon>
        <taxon>Marasmiaceae</taxon>
        <taxon>Tetrapyrgos</taxon>
    </lineage>
</organism>
<dbReference type="InterPro" id="IPR016166">
    <property type="entry name" value="FAD-bd_PCMH"/>
</dbReference>
<feature type="signal peptide" evidence="5">
    <location>
        <begin position="1"/>
        <end position="15"/>
    </location>
</feature>
<sequence>MRLLLVLFAISLCKASKTPLGAAGNKYFAHLCCTTLSETLPDPAIVHFPGSAEYEDQQLDYFISQQTELHPSCRVSPTTSSEVSLVVKTLTEHSCPFSVRSGGHMSWRASNIARGIALDLGQLNGIDVDEKKGAVRLGPGSNWGRVYTALEPYNLSTVGGRVPEVGVGGYFLGGRYISFHVPMDQLDSNHCDDSIGGISLLSFRHGFGSDNVINYQVVLANGTLVNANATSHPDLFWALKLGSTNFGIVTRFDVFTYPLAEIWSGGRIYALDPQETPQLLHNWVSFSRKSASSRGELQAVVLGKGSVTVWHGSLDPSPSPPLSTATSITDTTRSTTLLKFLDELQPGLGDQKRTRWFTFTVKLDATFLWDVHSYAREIYDELGHVSELQWEIAIQPIAKSFMRASSETGANPFRNVLMESKEDLALILLISTWRDQSNDKAMYKAMSKLGAWSEDTARQRRILNNFLYLNYANEEQSVYARSVNQEDLARMRRVKKMYDLDNALGRLWKGGFKIPDDDSDEQGGQSAAHTEL</sequence>
<feature type="chain" id="PRO_5034393468" description="FAD-binding PCMH-type domain-containing protein" evidence="5">
    <location>
        <begin position="16"/>
        <end position="532"/>
    </location>
</feature>
<dbReference type="PROSITE" id="PS51387">
    <property type="entry name" value="FAD_PCMH"/>
    <property type="match status" value="1"/>
</dbReference>
<evidence type="ECO:0000313" key="7">
    <source>
        <dbReference type="EMBL" id="KAF5354563.1"/>
    </source>
</evidence>
<dbReference type="Pfam" id="PF01565">
    <property type="entry name" value="FAD_binding_4"/>
    <property type="match status" value="1"/>
</dbReference>
<dbReference type="Gene3D" id="3.30.465.10">
    <property type="match status" value="2"/>
</dbReference>
<keyword evidence="3" id="KW-0274">FAD</keyword>
<keyword evidence="2" id="KW-0285">Flavoprotein</keyword>
<dbReference type="OrthoDB" id="2151789at2759"/>
<accession>A0A8H5D892</accession>
<dbReference type="PANTHER" id="PTHR42973">
    <property type="entry name" value="BINDING OXIDOREDUCTASE, PUTATIVE (AFU_ORTHOLOGUE AFUA_1G17690)-RELATED"/>
    <property type="match status" value="1"/>
</dbReference>
<keyword evidence="8" id="KW-1185">Reference proteome</keyword>
<dbReference type="SUPFAM" id="SSF56176">
    <property type="entry name" value="FAD-binding/transporter-associated domain-like"/>
    <property type="match status" value="1"/>
</dbReference>
<evidence type="ECO:0000256" key="1">
    <source>
        <dbReference type="ARBA" id="ARBA00005466"/>
    </source>
</evidence>
<feature type="domain" description="FAD-binding PCMH-type" evidence="6">
    <location>
        <begin position="67"/>
        <end position="259"/>
    </location>
</feature>
<dbReference type="InterPro" id="IPR036318">
    <property type="entry name" value="FAD-bd_PCMH-like_sf"/>
</dbReference>
<evidence type="ECO:0000256" key="4">
    <source>
        <dbReference type="ARBA" id="ARBA00023002"/>
    </source>
</evidence>
<dbReference type="Proteomes" id="UP000559256">
    <property type="component" value="Unassembled WGS sequence"/>
</dbReference>
<dbReference type="Gene3D" id="3.40.462.20">
    <property type="match status" value="1"/>
</dbReference>
<reference evidence="7 8" key="1">
    <citation type="journal article" date="2020" name="ISME J.">
        <title>Uncovering the hidden diversity of litter-decomposition mechanisms in mushroom-forming fungi.</title>
        <authorList>
            <person name="Floudas D."/>
            <person name="Bentzer J."/>
            <person name="Ahren D."/>
            <person name="Johansson T."/>
            <person name="Persson P."/>
            <person name="Tunlid A."/>
        </authorList>
    </citation>
    <scope>NUCLEOTIDE SEQUENCE [LARGE SCALE GENOMIC DNA]</scope>
    <source>
        <strain evidence="7 8">CBS 291.85</strain>
    </source>
</reference>
<evidence type="ECO:0000259" key="6">
    <source>
        <dbReference type="PROSITE" id="PS51387"/>
    </source>
</evidence>
<evidence type="ECO:0000256" key="3">
    <source>
        <dbReference type="ARBA" id="ARBA00022827"/>
    </source>
</evidence>
<keyword evidence="4" id="KW-0560">Oxidoreductase</keyword>
<dbReference type="GO" id="GO:0071949">
    <property type="term" value="F:FAD binding"/>
    <property type="evidence" value="ECO:0007669"/>
    <property type="project" value="InterPro"/>
</dbReference>
<name>A0A8H5D892_9AGAR</name>
<dbReference type="InterPro" id="IPR016169">
    <property type="entry name" value="FAD-bd_PCMH_sub2"/>
</dbReference>
<evidence type="ECO:0000256" key="5">
    <source>
        <dbReference type="SAM" id="SignalP"/>
    </source>
</evidence>
<gene>
    <name evidence="7" type="ORF">D9758_011191</name>
</gene>
<evidence type="ECO:0000256" key="2">
    <source>
        <dbReference type="ARBA" id="ARBA00022630"/>
    </source>
</evidence>
<protein>
    <recommendedName>
        <fullName evidence="6">FAD-binding PCMH-type domain-containing protein</fullName>
    </recommendedName>
</protein>